<feature type="binding site" evidence="8">
    <location>
        <position position="386"/>
    </location>
    <ligand>
        <name>Na(+)</name>
        <dbReference type="ChEBI" id="CHEBI:29101"/>
        <label>1</label>
    </ligand>
</feature>
<evidence type="ECO:0000256" key="3">
    <source>
        <dbReference type="ARBA" id="ARBA00022448"/>
    </source>
</evidence>
<sequence>MEHSPSSRSPFSTPLALRNSRLGQRVLVMPTAAHPESRVRIALGDDAMPGQPPGHINNNTWDRHMEAFVPGSPTSIGMGSTDGHKLTIRKVPTTPNELFNIANTTTGDNVSTNSSYDLSEEWECEVGRPRKGRGQWANKIQFILACIGYSVGLGNLWRFPYLCYASGGGVFLIPYYIILVLCGIPLLYMELAIGQFTRRGPIGAFSKLCPILKGAGISSVVVAFFMSTYYNVIIAYTLYYLFTSFHSAPPWNHCNNTFNTIHCWFPALTGPMPNSSRTPAEEFYNNKVLQVSSGIEEPGNVRWELAACLLFGWIFVYFALWKSVRSSGKVLYFTATLPFILVLVFLGRALTLEGSENGLRYFFSPKWELLADSKVWVYAAAQNFYSIGIAFGSVISFASYNGAGNRILVDTLTVSGINAVASIIVGVFAFATIGNIAMEHQTSIEDVIADGPGLMFVVYPQALSKMPVSSLWAVFFFFMLLCLGLNSQFAIVEVVVTALQDGFPNWIKKILVCHEIVVLVICIISFLLGLPLITQGGIYVFQLVDHYALSNSIMPIAFFETIAVAWFYGAGRLSKNIELMSGETPYFYFRVCWVVAAPSFILCVWILHLVDYEPLKYDNGHYTYPAWADAVGWTITAICLLWIPIIAVYSIASSEGKTLLKKFINSTKPRIADIEPEDEDKGAKELLCVNKGATPQIVKAKSLDNVRPR</sequence>
<keyword evidence="7 11" id="KW-0472">Membrane</keyword>
<evidence type="ECO:0000256" key="2">
    <source>
        <dbReference type="ARBA" id="ARBA00006459"/>
    </source>
</evidence>
<dbReference type="EMBL" id="GBRD01011679">
    <property type="protein sequence ID" value="JAG54145.1"/>
    <property type="molecule type" value="Transcribed_RNA"/>
</dbReference>
<evidence type="ECO:0000256" key="11">
    <source>
        <dbReference type="SAM" id="Phobius"/>
    </source>
</evidence>
<feature type="binding site" evidence="8">
    <location>
        <position position="418"/>
    </location>
    <ligand>
        <name>Na(+)</name>
        <dbReference type="ChEBI" id="CHEBI:29101"/>
        <label>1</label>
    </ligand>
</feature>
<dbReference type="Pfam" id="PF00209">
    <property type="entry name" value="SNF"/>
    <property type="match status" value="1"/>
</dbReference>
<feature type="transmembrane region" description="Helical" evidence="11">
    <location>
        <begin position="553"/>
        <end position="570"/>
    </location>
</feature>
<dbReference type="PRINTS" id="PR00176">
    <property type="entry name" value="NANEUSMPORT"/>
</dbReference>
<keyword evidence="6 11" id="KW-1133">Transmembrane helix</keyword>
<feature type="transmembrane region" description="Helical" evidence="11">
    <location>
        <begin position="330"/>
        <end position="350"/>
    </location>
</feature>
<gene>
    <name evidence="12" type="primary">ine_0</name>
    <name evidence="13" type="synonym">ine_1</name>
    <name evidence="13" type="ORF">CM83_91842</name>
    <name evidence="12" type="ORF">CM83_91844</name>
    <name evidence="15" type="ORF">g.88625</name>
    <name evidence="16" type="ORF">g.88627</name>
</gene>
<feature type="transmembrane region" description="Helical" evidence="11">
    <location>
        <begin position="140"/>
        <end position="159"/>
    </location>
</feature>
<name>A0A0A9ZDX5_LYGHE</name>
<feature type="binding site" evidence="8">
    <location>
        <position position="483"/>
    </location>
    <ligand>
        <name>Na(+)</name>
        <dbReference type="ChEBI" id="CHEBI:29101"/>
        <label>1</label>
    </ligand>
</feature>
<dbReference type="GO" id="GO:0005886">
    <property type="term" value="C:plasma membrane"/>
    <property type="evidence" value="ECO:0007669"/>
    <property type="project" value="TreeGrafter"/>
</dbReference>
<evidence type="ECO:0000256" key="10">
    <source>
        <dbReference type="RuleBase" id="RU003732"/>
    </source>
</evidence>
<dbReference type="EMBL" id="GBHO01003574">
    <property type="protein sequence ID" value="JAG40030.1"/>
    <property type="molecule type" value="Transcribed_RNA"/>
</dbReference>
<keyword evidence="4 10" id="KW-0812">Transmembrane</keyword>
<keyword evidence="5 10" id="KW-0769">Symport</keyword>
<comment type="subcellular location">
    <subcellularLocation>
        <location evidence="1">Membrane</location>
        <topology evidence="1">Multi-pass membrane protein</topology>
    </subcellularLocation>
</comment>
<feature type="transmembrane region" description="Helical" evidence="11">
    <location>
        <begin position="630"/>
        <end position="652"/>
    </location>
</feature>
<feature type="transmembrane region" description="Helical" evidence="11">
    <location>
        <begin position="303"/>
        <end position="321"/>
    </location>
</feature>
<organism evidence="12">
    <name type="scientific">Lygus hesperus</name>
    <name type="common">Western plant bug</name>
    <dbReference type="NCBI Taxonomy" id="30085"/>
    <lineage>
        <taxon>Eukaryota</taxon>
        <taxon>Metazoa</taxon>
        <taxon>Ecdysozoa</taxon>
        <taxon>Arthropoda</taxon>
        <taxon>Hexapoda</taxon>
        <taxon>Insecta</taxon>
        <taxon>Pterygota</taxon>
        <taxon>Neoptera</taxon>
        <taxon>Paraneoptera</taxon>
        <taxon>Hemiptera</taxon>
        <taxon>Heteroptera</taxon>
        <taxon>Panheteroptera</taxon>
        <taxon>Cimicomorpha</taxon>
        <taxon>Miridae</taxon>
        <taxon>Mirini</taxon>
        <taxon>Lygus</taxon>
    </lineage>
</organism>
<proteinExistence type="inferred from homology"/>
<dbReference type="InterPro" id="IPR037272">
    <property type="entry name" value="SNS_sf"/>
</dbReference>
<feature type="disulfide bond" evidence="9">
    <location>
        <begin position="254"/>
        <end position="263"/>
    </location>
</feature>
<feature type="transmembrane region" description="Helical" evidence="11">
    <location>
        <begin position="511"/>
        <end position="533"/>
    </location>
</feature>
<dbReference type="PANTHER" id="PTHR11616">
    <property type="entry name" value="SODIUM/CHLORIDE DEPENDENT TRANSPORTER"/>
    <property type="match status" value="1"/>
</dbReference>
<comment type="similarity">
    <text evidence="2 10">Belongs to the sodium:neurotransmitter symporter (SNF) (TC 2.A.22) family.</text>
</comment>
<dbReference type="GO" id="GO:0089718">
    <property type="term" value="P:amino acid import across plasma membrane"/>
    <property type="evidence" value="ECO:0007669"/>
    <property type="project" value="TreeGrafter"/>
</dbReference>
<feature type="transmembrane region" description="Helical" evidence="11">
    <location>
        <begin position="171"/>
        <end position="193"/>
    </location>
</feature>
<evidence type="ECO:0000256" key="4">
    <source>
        <dbReference type="ARBA" id="ARBA00022692"/>
    </source>
</evidence>
<dbReference type="GO" id="GO:0005283">
    <property type="term" value="F:amino acid:sodium symporter activity"/>
    <property type="evidence" value="ECO:0007669"/>
    <property type="project" value="TreeGrafter"/>
</dbReference>
<evidence type="ECO:0000313" key="13">
    <source>
        <dbReference type="EMBL" id="JAG40032.1"/>
    </source>
</evidence>
<feature type="transmembrane region" description="Helical" evidence="11">
    <location>
        <begin position="214"/>
        <end position="242"/>
    </location>
</feature>
<keyword evidence="9" id="KW-1015">Disulfide bond</keyword>
<evidence type="ECO:0000313" key="14">
    <source>
        <dbReference type="EMBL" id="JAG54144.1"/>
    </source>
</evidence>
<feature type="transmembrane region" description="Helical" evidence="11">
    <location>
        <begin position="471"/>
        <end position="499"/>
    </location>
</feature>
<evidence type="ECO:0000256" key="1">
    <source>
        <dbReference type="ARBA" id="ARBA00004141"/>
    </source>
</evidence>
<dbReference type="AlphaFoldDB" id="A0A0A9ZDX5"/>
<dbReference type="EMBL" id="GBHO01003572">
    <property type="protein sequence ID" value="JAG40032.1"/>
    <property type="molecule type" value="Transcribed_RNA"/>
</dbReference>
<keyword evidence="8" id="KW-0479">Metal-binding</keyword>
<dbReference type="SUPFAM" id="SSF161070">
    <property type="entry name" value="SNF-like"/>
    <property type="match status" value="1"/>
</dbReference>
<evidence type="ECO:0000313" key="12">
    <source>
        <dbReference type="EMBL" id="JAG40030.1"/>
    </source>
</evidence>
<dbReference type="GO" id="GO:0046872">
    <property type="term" value="F:metal ion binding"/>
    <property type="evidence" value="ECO:0007669"/>
    <property type="project" value="UniProtKB-KW"/>
</dbReference>
<keyword evidence="8" id="KW-0915">Sodium</keyword>
<protein>
    <recommendedName>
        <fullName evidence="10">Transporter</fullName>
    </recommendedName>
</protein>
<reference evidence="12" key="1">
    <citation type="journal article" date="2014" name="PLoS ONE">
        <title>Transcriptome-Based Identification of ABC Transporters in the Western Tarnished Plant Bug Lygus hesperus.</title>
        <authorList>
            <person name="Hull J.J."/>
            <person name="Chaney K."/>
            <person name="Geib S.M."/>
            <person name="Fabrick J.A."/>
            <person name="Brent C.S."/>
            <person name="Walsh D."/>
            <person name="Lavine L.C."/>
        </authorList>
    </citation>
    <scope>NUCLEOTIDE SEQUENCE</scope>
</reference>
<evidence type="ECO:0000313" key="15">
    <source>
        <dbReference type="EMBL" id="JAP97554.1"/>
    </source>
</evidence>
<dbReference type="EMBL" id="GDHC01021074">
    <property type="protein sequence ID" value="JAP97554.1"/>
    <property type="molecule type" value="Transcribed_RNA"/>
</dbReference>
<keyword evidence="3 10" id="KW-0813">Transport</keyword>
<evidence type="ECO:0000256" key="6">
    <source>
        <dbReference type="ARBA" id="ARBA00022989"/>
    </source>
</evidence>
<evidence type="ECO:0000256" key="8">
    <source>
        <dbReference type="PIRSR" id="PIRSR600175-1"/>
    </source>
</evidence>
<dbReference type="PROSITE" id="PS50267">
    <property type="entry name" value="NA_NEUROTRAN_SYMP_3"/>
    <property type="match status" value="1"/>
</dbReference>
<evidence type="ECO:0000256" key="5">
    <source>
        <dbReference type="ARBA" id="ARBA00022847"/>
    </source>
</evidence>
<dbReference type="InterPro" id="IPR000175">
    <property type="entry name" value="Na/ntran_symport"/>
</dbReference>
<feature type="binding site" evidence="8">
    <location>
        <position position="487"/>
    </location>
    <ligand>
        <name>Na(+)</name>
        <dbReference type="ChEBI" id="CHEBI:29101"/>
        <label>1</label>
    </ligand>
</feature>
<feature type="transmembrane region" description="Helical" evidence="11">
    <location>
        <begin position="412"/>
        <end position="433"/>
    </location>
</feature>
<dbReference type="EMBL" id="GDHC01007849">
    <property type="protein sequence ID" value="JAQ10780.1"/>
    <property type="molecule type" value="Transcribed_RNA"/>
</dbReference>
<feature type="binding site" evidence="8">
    <location>
        <position position="148"/>
    </location>
    <ligand>
        <name>Na(+)</name>
        <dbReference type="ChEBI" id="CHEBI:29101"/>
        <label>1</label>
    </ligand>
</feature>
<evidence type="ECO:0000256" key="9">
    <source>
        <dbReference type="PIRSR" id="PIRSR600175-2"/>
    </source>
</evidence>
<reference evidence="15" key="4">
    <citation type="journal article" date="2016" name="Gigascience">
        <title>De novo construction of an expanded transcriptome assembly for the western tarnished plant bug, Lygus hesperus.</title>
        <authorList>
            <person name="Tassone E.E."/>
            <person name="Geib S.M."/>
            <person name="Hall B."/>
            <person name="Fabrick J.A."/>
            <person name="Brent C.S."/>
            <person name="Hull J.J."/>
        </authorList>
    </citation>
    <scope>NUCLEOTIDE SEQUENCE</scope>
</reference>
<reference evidence="14" key="3">
    <citation type="submission" date="2014-09" db="EMBL/GenBank/DDBJ databases">
        <authorList>
            <person name="Magalhaes I.L.F."/>
            <person name="Oliveira U."/>
            <person name="Santos F.R."/>
            <person name="Vidigal T.H.D.A."/>
            <person name="Brescovit A.D."/>
            <person name="Santos A.J."/>
        </authorList>
    </citation>
    <scope>NUCLEOTIDE SEQUENCE</scope>
</reference>
<feature type="binding site" evidence="8">
    <location>
        <position position="151"/>
    </location>
    <ligand>
        <name>Na(+)</name>
        <dbReference type="ChEBI" id="CHEBI:29101"/>
        <label>1</label>
    </ligand>
</feature>
<feature type="binding site" evidence="8">
    <location>
        <position position="155"/>
    </location>
    <ligand>
        <name>Na(+)</name>
        <dbReference type="ChEBI" id="CHEBI:29101"/>
        <label>1</label>
    </ligand>
</feature>
<dbReference type="PANTHER" id="PTHR11616:SF303">
    <property type="entry name" value="SODIUM- AND CHLORIDE-DEPENDENT GABA TRANSPORTER INE"/>
    <property type="match status" value="1"/>
</dbReference>
<evidence type="ECO:0000313" key="16">
    <source>
        <dbReference type="EMBL" id="JAQ10780.1"/>
    </source>
</evidence>
<dbReference type="PROSITE" id="PS00610">
    <property type="entry name" value="NA_NEUROTRAN_SYMP_1"/>
    <property type="match status" value="1"/>
</dbReference>
<reference evidence="12" key="2">
    <citation type="submission" date="2014-07" db="EMBL/GenBank/DDBJ databases">
        <authorList>
            <person name="Hull J."/>
        </authorList>
    </citation>
    <scope>NUCLEOTIDE SEQUENCE</scope>
</reference>
<dbReference type="EMBL" id="GBRD01011680">
    <property type="protein sequence ID" value="JAG54144.1"/>
    <property type="molecule type" value="Transcribed_RNA"/>
</dbReference>
<feature type="transmembrane region" description="Helical" evidence="11">
    <location>
        <begin position="591"/>
        <end position="610"/>
    </location>
</feature>
<evidence type="ECO:0000256" key="7">
    <source>
        <dbReference type="ARBA" id="ARBA00023136"/>
    </source>
</evidence>
<accession>A0A0A9ZDX5</accession>
<feature type="transmembrane region" description="Helical" evidence="11">
    <location>
        <begin position="375"/>
        <end position="400"/>
    </location>
</feature>